<keyword evidence="7 10" id="KW-0687">Ribonucleoprotein</keyword>
<dbReference type="PROSITE" id="PS01108">
    <property type="entry name" value="RIBOSOMAL_L24"/>
    <property type="match status" value="1"/>
</dbReference>
<evidence type="ECO:0000256" key="8">
    <source>
        <dbReference type="ARBA" id="ARBA00035206"/>
    </source>
</evidence>
<dbReference type="GO" id="GO:0005840">
    <property type="term" value="C:ribosome"/>
    <property type="evidence" value="ECO:0007669"/>
    <property type="project" value="UniProtKB-KW"/>
</dbReference>
<evidence type="ECO:0000259" key="12">
    <source>
        <dbReference type="SMART" id="SM00739"/>
    </source>
</evidence>
<dbReference type="InterPro" id="IPR057264">
    <property type="entry name" value="Ribosomal_uL24_C"/>
</dbReference>
<dbReference type="GO" id="GO:1990904">
    <property type="term" value="C:ribonucleoprotein complex"/>
    <property type="evidence" value="ECO:0007669"/>
    <property type="project" value="UniProtKB-KW"/>
</dbReference>
<dbReference type="Proteomes" id="UP000235682">
    <property type="component" value="Unassembled WGS sequence"/>
</dbReference>
<dbReference type="GO" id="GO:0003735">
    <property type="term" value="F:structural constituent of ribosome"/>
    <property type="evidence" value="ECO:0007669"/>
    <property type="project" value="InterPro"/>
</dbReference>
<dbReference type="Pfam" id="PF00467">
    <property type="entry name" value="KOW"/>
    <property type="match status" value="1"/>
</dbReference>
<proteinExistence type="inferred from homology"/>
<dbReference type="NCBIfam" id="TIGR01079">
    <property type="entry name" value="rplX_bact"/>
    <property type="match status" value="1"/>
</dbReference>
<dbReference type="SUPFAM" id="SSF50104">
    <property type="entry name" value="Translation proteins SH3-like domain"/>
    <property type="match status" value="1"/>
</dbReference>
<dbReference type="RefSeq" id="WP_092083688.1">
    <property type="nucleotide sequence ID" value="NZ_FNEL01000001.1"/>
</dbReference>
<gene>
    <name evidence="10" type="primary">rplX</name>
    <name evidence="13" type="ORF">CJ205_02865</name>
</gene>
<comment type="caution">
    <text evidence="13">The sequence shown here is derived from an EMBL/GenBank/DDBJ whole genome shotgun (WGS) entry which is preliminary data.</text>
</comment>
<keyword evidence="4 10" id="KW-0699">rRNA-binding</keyword>
<comment type="subunit">
    <text evidence="3 10">Part of the 50S ribosomal subunit.</text>
</comment>
<evidence type="ECO:0000256" key="3">
    <source>
        <dbReference type="ARBA" id="ARBA00011838"/>
    </source>
</evidence>
<dbReference type="GO" id="GO:0019843">
    <property type="term" value="F:rRNA binding"/>
    <property type="evidence" value="ECO:0007669"/>
    <property type="project" value="UniProtKB-UniRule"/>
</dbReference>
<evidence type="ECO:0000256" key="10">
    <source>
        <dbReference type="HAMAP-Rule" id="MF_01326"/>
    </source>
</evidence>
<dbReference type="AlphaFoldDB" id="A0A1G8IHB4"/>
<evidence type="ECO:0000256" key="2">
    <source>
        <dbReference type="ARBA" id="ARBA00010618"/>
    </source>
</evidence>
<dbReference type="InterPro" id="IPR005824">
    <property type="entry name" value="KOW"/>
</dbReference>
<dbReference type="InterPro" id="IPR041988">
    <property type="entry name" value="Ribosomal_uL24_KOW"/>
</dbReference>
<evidence type="ECO:0000256" key="9">
    <source>
        <dbReference type="ARBA" id="ARBA00058688"/>
    </source>
</evidence>
<keyword evidence="5 10" id="KW-0694">RNA-binding</keyword>
<dbReference type="InterPro" id="IPR005825">
    <property type="entry name" value="Ribosomal_uL24_CS"/>
</dbReference>
<keyword evidence="6 10" id="KW-0689">Ribosomal protein</keyword>
<comment type="function">
    <text evidence="1 10">One of two assembly initiator proteins, it binds directly to the 5'-end of the 23S rRNA, where it nucleates assembly of the 50S subunit.</text>
</comment>
<dbReference type="STRING" id="84521.SAMN04487994_100116"/>
<dbReference type="Gene3D" id="2.30.30.30">
    <property type="match status" value="1"/>
</dbReference>
<evidence type="ECO:0000256" key="5">
    <source>
        <dbReference type="ARBA" id="ARBA00022884"/>
    </source>
</evidence>
<evidence type="ECO:0000256" key="4">
    <source>
        <dbReference type="ARBA" id="ARBA00022730"/>
    </source>
</evidence>
<sequence length="101" mass="11017">MRIKKGDTVKVIAGKDKGKTGTVLRTIPKTERVVVEGINIAKKHTRPSQTGTGGIEEFPAAIHVSNVQLVDPKSGEATRVGYRFEDGKKVRFAKKSNETLN</sequence>
<dbReference type="SMART" id="SM00739">
    <property type="entry name" value="KOW"/>
    <property type="match status" value="1"/>
</dbReference>
<protein>
    <recommendedName>
        <fullName evidence="8 10">Large ribosomal subunit protein uL24</fullName>
    </recommendedName>
</protein>
<evidence type="ECO:0000313" key="13">
    <source>
        <dbReference type="EMBL" id="PMC58744.1"/>
    </source>
</evidence>
<comment type="function">
    <text evidence="9 10">One of the proteins that surrounds the polypeptide exit tunnel on the outside of the subunit.</text>
</comment>
<dbReference type="InterPro" id="IPR003256">
    <property type="entry name" value="Ribosomal_uL24"/>
</dbReference>
<name>A0A1G8IHB4_9LACT</name>
<evidence type="ECO:0000256" key="1">
    <source>
        <dbReference type="ARBA" id="ARBA00004072"/>
    </source>
</evidence>
<dbReference type="CDD" id="cd06089">
    <property type="entry name" value="KOW_RPL26"/>
    <property type="match status" value="1"/>
</dbReference>
<keyword evidence="14" id="KW-1185">Reference proteome</keyword>
<feature type="domain" description="KOW" evidence="12">
    <location>
        <begin position="2"/>
        <end position="29"/>
    </location>
</feature>
<accession>A0A1G8IHB4</accession>
<reference evidence="13 14" key="1">
    <citation type="submission" date="2017-09" db="EMBL/GenBank/DDBJ databases">
        <title>Bacterial strain isolated from the female urinary microbiota.</title>
        <authorList>
            <person name="Thomas-White K."/>
            <person name="Kumar N."/>
            <person name="Forster S."/>
            <person name="Putonti C."/>
            <person name="Lawley T."/>
            <person name="Wolfe A.J."/>
        </authorList>
    </citation>
    <scope>NUCLEOTIDE SEQUENCE [LARGE SCALE GENOMIC DNA]</scope>
    <source>
        <strain evidence="13 14">UMB0852</strain>
    </source>
</reference>
<evidence type="ECO:0000256" key="11">
    <source>
        <dbReference type="RuleBase" id="RU003477"/>
    </source>
</evidence>
<comment type="similarity">
    <text evidence="2 10 11">Belongs to the universal ribosomal protein uL24 family.</text>
</comment>
<organism evidence="13 14">
    <name type="scientific">Dolosicoccus paucivorans</name>
    <dbReference type="NCBI Taxonomy" id="84521"/>
    <lineage>
        <taxon>Bacteria</taxon>
        <taxon>Bacillati</taxon>
        <taxon>Bacillota</taxon>
        <taxon>Bacilli</taxon>
        <taxon>Lactobacillales</taxon>
        <taxon>Aerococcaceae</taxon>
        <taxon>Dolosicoccus</taxon>
    </lineage>
</organism>
<evidence type="ECO:0000313" key="14">
    <source>
        <dbReference type="Proteomes" id="UP000235682"/>
    </source>
</evidence>
<dbReference type="OrthoDB" id="9807419at2"/>
<dbReference type="PANTHER" id="PTHR12903">
    <property type="entry name" value="MITOCHONDRIAL RIBOSOMAL PROTEIN L24"/>
    <property type="match status" value="1"/>
</dbReference>
<evidence type="ECO:0000256" key="6">
    <source>
        <dbReference type="ARBA" id="ARBA00022980"/>
    </source>
</evidence>
<dbReference type="Pfam" id="PF17136">
    <property type="entry name" value="ribosomal_L24"/>
    <property type="match status" value="1"/>
</dbReference>
<dbReference type="InterPro" id="IPR014722">
    <property type="entry name" value="Rib_uL2_dom2"/>
</dbReference>
<dbReference type="HAMAP" id="MF_01326_B">
    <property type="entry name" value="Ribosomal_uL24_B"/>
    <property type="match status" value="1"/>
</dbReference>
<evidence type="ECO:0000256" key="7">
    <source>
        <dbReference type="ARBA" id="ARBA00023274"/>
    </source>
</evidence>
<dbReference type="GO" id="GO:0006412">
    <property type="term" value="P:translation"/>
    <property type="evidence" value="ECO:0007669"/>
    <property type="project" value="UniProtKB-UniRule"/>
</dbReference>
<dbReference type="FunFam" id="2.30.30.30:FF:000004">
    <property type="entry name" value="50S ribosomal protein L24"/>
    <property type="match status" value="1"/>
</dbReference>
<dbReference type="InterPro" id="IPR008991">
    <property type="entry name" value="Translation_prot_SH3-like_sf"/>
</dbReference>
<dbReference type="EMBL" id="PNHE01000007">
    <property type="protein sequence ID" value="PMC58744.1"/>
    <property type="molecule type" value="Genomic_DNA"/>
</dbReference>